<dbReference type="AlphaFoldDB" id="A0A4Y2B832"/>
<organism evidence="1 2">
    <name type="scientific">Araneus ventricosus</name>
    <name type="common">Orbweaver spider</name>
    <name type="synonym">Epeira ventricosa</name>
    <dbReference type="NCBI Taxonomy" id="182803"/>
    <lineage>
        <taxon>Eukaryota</taxon>
        <taxon>Metazoa</taxon>
        <taxon>Ecdysozoa</taxon>
        <taxon>Arthropoda</taxon>
        <taxon>Chelicerata</taxon>
        <taxon>Arachnida</taxon>
        <taxon>Araneae</taxon>
        <taxon>Araneomorphae</taxon>
        <taxon>Entelegynae</taxon>
        <taxon>Araneoidea</taxon>
        <taxon>Araneidae</taxon>
        <taxon>Araneus</taxon>
    </lineage>
</organism>
<evidence type="ECO:0000313" key="2">
    <source>
        <dbReference type="Proteomes" id="UP000499080"/>
    </source>
</evidence>
<name>A0A4Y2B832_ARAVE</name>
<evidence type="ECO:0000313" key="1">
    <source>
        <dbReference type="EMBL" id="GBL88223.1"/>
    </source>
</evidence>
<dbReference type="OrthoDB" id="6762869at2759"/>
<gene>
    <name evidence="1" type="ORF">AVEN_117805_1</name>
</gene>
<dbReference type="EMBL" id="BGPR01000058">
    <property type="protein sequence ID" value="GBL88223.1"/>
    <property type="molecule type" value="Genomic_DNA"/>
</dbReference>
<sequence length="111" mass="12473">MKEYYNQGATTVIFDGYPEGLPEKSINSAERLRRANRQTAPEVVFSYLMTVTMPRAQFLFNDCNKGRLIAIFSVKLEGDGFLVKKPTKDADHMIVTNAIVAAEEHTYAVLV</sequence>
<comment type="caution">
    <text evidence="1">The sequence shown here is derived from an EMBL/GenBank/DDBJ whole genome shotgun (WGS) entry which is preliminary data.</text>
</comment>
<dbReference type="Proteomes" id="UP000499080">
    <property type="component" value="Unassembled WGS sequence"/>
</dbReference>
<keyword evidence="2" id="KW-1185">Reference proteome</keyword>
<protein>
    <submittedName>
        <fullName evidence="1">Uncharacterized protein</fullName>
    </submittedName>
</protein>
<reference evidence="1 2" key="1">
    <citation type="journal article" date="2019" name="Sci. Rep.">
        <title>Orb-weaving spider Araneus ventricosus genome elucidates the spidroin gene catalogue.</title>
        <authorList>
            <person name="Kono N."/>
            <person name="Nakamura H."/>
            <person name="Ohtoshi R."/>
            <person name="Moran D.A.P."/>
            <person name="Shinohara A."/>
            <person name="Yoshida Y."/>
            <person name="Fujiwara M."/>
            <person name="Mori M."/>
            <person name="Tomita M."/>
            <person name="Arakawa K."/>
        </authorList>
    </citation>
    <scope>NUCLEOTIDE SEQUENCE [LARGE SCALE GENOMIC DNA]</scope>
</reference>
<accession>A0A4Y2B832</accession>
<proteinExistence type="predicted"/>